<reference evidence="1" key="1">
    <citation type="submission" date="2022-08" db="EMBL/GenBank/DDBJ databases">
        <authorList>
            <person name="Gutierrez-Valencia J."/>
        </authorList>
    </citation>
    <scope>NUCLEOTIDE SEQUENCE</scope>
</reference>
<dbReference type="Proteomes" id="UP001154282">
    <property type="component" value="Unassembled WGS sequence"/>
</dbReference>
<evidence type="ECO:0000313" key="2">
    <source>
        <dbReference type="Proteomes" id="UP001154282"/>
    </source>
</evidence>
<accession>A0AAV0P684</accession>
<dbReference type="EMBL" id="CAMGYJ010000008">
    <property type="protein sequence ID" value="CAI0466465.1"/>
    <property type="molecule type" value="Genomic_DNA"/>
</dbReference>
<sequence length="35" mass="3919">MSSITSHMRGYLMYVLTVASMEWALNIAPACSRNL</sequence>
<protein>
    <submittedName>
        <fullName evidence="1">Uncharacterized protein</fullName>
    </submittedName>
</protein>
<comment type="caution">
    <text evidence="1">The sequence shown here is derived from an EMBL/GenBank/DDBJ whole genome shotgun (WGS) entry which is preliminary data.</text>
</comment>
<name>A0AAV0P684_9ROSI</name>
<organism evidence="1 2">
    <name type="scientific">Linum tenue</name>
    <dbReference type="NCBI Taxonomy" id="586396"/>
    <lineage>
        <taxon>Eukaryota</taxon>
        <taxon>Viridiplantae</taxon>
        <taxon>Streptophyta</taxon>
        <taxon>Embryophyta</taxon>
        <taxon>Tracheophyta</taxon>
        <taxon>Spermatophyta</taxon>
        <taxon>Magnoliopsida</taxon>
        <taxon>eudicotyledons</taxon>
        <taxon>Gunneridae</taxon>
        <taxon>Pentapetalae</taxon>
        <taxon>rosids</taxon>
        <taxon>fabids</taxon>
        <taxon>Malpighiales</taxon>
        <taxon>Linaceae</taxon>
        <taxon>Linum</taxon>
    </lineage>
</organism>
<dbReference type="AlphaFoldDB" id="A0AAV0P684"/>
<gene>
    <name evidence="1" type="ORF">LITE_LOCUS37042</name>
</gene>
<evidence type="ECO:0000313" key="1">
    <source>
        <dbReference type="EMBL" id="CAI0466465.1"/>
    </source>
</evidence>
<keyword evidence="2" id="KW-1185">Reference proteome</keyword>
<proteinExistence type="predicted"/>